<dbReference type="GO" id="GO:0003677">
    <property type="term" value="F:DNA binding"/>
    <property type="evidence" value="ECO:0007669"/>
    <property type="project" value="UniProtKB-KW"/>
</dbReference>
<organism evidence="5 6">
    <name type="scientific">Cohnella herbarum</name>
    <dbReference type="NCBI Taxonomy" id="2728023"/>
    <lineage>
        <taxon>Bacteria</taxon>
        <taxon>Bacillati</taxon>
        <taxon>Bacillota</taxon>
        <taxon>Bacilli</taxon>
        <taxon>Bacillales</taxon>
        <taxon>Paenibacillaceae</taxon>
        <taxon>Cohnella</taxon>
    </lineage>
</organism>
<dbReference type="EMBL" id="CP051680">
    <property type="protein sequence ID" value="QJD86270.1"/>
    <property type="molecule type" value="Genomic_DNA"/>
</dbReference>
<sequence length="221" mass="25465">MYKVLIVDDELFILNGLPHVINWEEHGTEIVARARNGLEALEIMQNHDIHILVTDIMMPAMDGLELIKQIRDRGWNVKIIILSSHDDFKFVKEASKSGIENYLLKPIEEDELSNTILNTVEKLENEANATVQNHDNLNIVRENILYRWVTRNIGYDELENRAEFLQIDLSRESYMVGIVSILKNTKSQSFGISSSVRCRLPFLTFVQKFLTVTRTSYPSTA</sequence>
<dbReference type="Gene3D" id="3.40.50.2300">
    <property type="match status" value="1"/>
</dbReference>
<dbReference type="RefSeq" id="WP_169282519.1">
    <property type="nucleotide sequence ID" value="NZ_CP051680.1"/>
</dbReference>
<dbReference type="InterPro" id="IPR011006">
    <property type="entry name" value="CheY-like_superfamily"/>
</dbReference>
<accession>A0A7Z2ZNX6</accession>
<feature type="domain" description="Response regulatory" evidence="4">
    <location>
        <begin position="3"/>
        <end position="120"/>
    </location>
</feature>
<keyword evidence="3" id="KW-0597">Phosphoprotein</keyword>
<reference evidence="5 6" key="1">
    <citation type="submission" date="2020-04" db="EMBL/GenBank/DDBJ databases">
        <title>Genome sequencing of novel species.</title>
        <authorList>
            <person name="Heo J."/>
            <person name="Kim S.-J."/>
            <person name="Kim J.-S."/>
            <person name="Hong S.-B."/>
            <person name="Kwon S.-W."/>
        </authorList>
    </citation>
    <scope>NUCLEOTIDE SEQUENCE [LARGE SCALE GENOMIC DNA]</scope>
    <source>
        <strain evidence="5 6">MFER-1</strain>
    </source>
</reference>
<keyword evidence="2" id="KW-0238">DNA-binding</keyword>
<keyword evidence="6" id="KW-1185">Reference proteome</keyword>
<evidence type="ECO:0000313" key="5">
    <source>
        <dbReference type="EMBL" id="QJD86270.1"/>
    </source>
</evidence>
<dbReference type="InterPro" id="IPR051552">
    <property type="entry name" value="HptR"/>
</dbReference>
<name>A0A7Z2ZNX6_9BACL</name>
<dbReference type="AlphaFoldDB" id="A0A7Z2ZNX6"/>
<protein>
    <submittedName>
        <fullName evidence="5">Response regulator</fullName>
    </submittedName>
</protein>
<feature type="modified residue" description="4-aspartylphosphate" evidence="3">
    <location>
        <position position="55"/>
    </location>
</feature>
<keyword evidence="1" id="KW-0963">Cytoplasm</keyword>
<dbReference type="KEGG" id="cheb:HH215_25950"/>
<evidence type="ECO:0000259" key="4">
    <source>
        <dbReference type="PROSITE" id="PS50110"/>
    </source>
</evidence>
<dbReference type="SUPFAM" id="SSF52172">
    <property type="entry name" value="CheY-like"/>
    <property type="match status" value="1"/>
</dbReference>
<dbReference type="GO" id="GO:0000160">
    <property type="term" value="P:phosphorelay signal transduction system"/>
    <property type="evidence" value="ECO:0007669"/>
    <property type="project" value="InterPro"/>
</dbReference>
<dbReference type="PANTHER" id="PTHR42713">
    <property type="entry name" value="HISTIDINE KINASE-RELATED"/>
    <property type="match status" value="1"/>
</dbReference>
<evidence type="ECO:0000256" key="1">
    <source>
        <dbReference type="ARBA" id="ARBA00022490"/>
    </source>
</evidence>
<dbReference type="PANTHER" id="PTHR42713:SF3">
    <property type="entry name" value="TRANSCRIPTIONAL REGULATORY PROTEIN HPTR"/>
    <property type="match status" value="1"/>
</dbReference>
<dbReference type="Pfam" id="PF00072">
    <property type="entry name" value="Response_reg"/>
    <property type="match status" value="1"/>
</dbReference>
<dbReference type="InterPro" id="IPR001789">
    <property type="entry name" value="Sig_transdc_resp-reg_receiver"/>
</dbReference>
<gene>
    <name evidence="5" type="ORF">HH215_25950</name>
</gene>
<dbReference type="SMART" id="SM00448">
    <property type="entry name" value="REC"/>
    <property type="match status" value="1"/>
</dbReference>
<dbReference type="CDD" id="cd17536">
    <property type="entry name" value="REC_YesN-like"/>
    <property type="match status" value="1"/>
</dbReference>
<dbReference type="Proteomes" id="UP000502248">
    <property type="component" value="Chromosome"/>
</dbReference>
<proteinExistence type="predicted"/>
<evidence type="ECO:0000256" key="2">
    <source>
        <dbReference type="ARBA" id="ARBA00023125"/>
    </source>
</evidence>
<evidence type="ECO:0000256" key="3">
    <source>
        <dbReference type="PROSITE-ProRule" id="PRU00169"/>
    </source>
</evidence>
<evidence type="ECO:0000313" key="6">
    <source>
        <dbReference type="Proteomes" id="UP000502248"/>
    </source>
</evidence>
<dbReference type="PROSITE" id="PS50110">
    <property type="entry name" value="RESPONSE_REGULATORY"/>
    <property type="match status" value="1"/>
</dbReference>